<dbReference type="EMBL" id="JAKCXM010005865">
    <property type="protein sequence ID" value="KAJ0388896.1"/>
    <property type="molecule type" value="Genomic_DNA"/>
</dbReference>
<protein>
    <recommendedName>
        <fullName evidence="1">Peptidase M13 N-terminal domain-containing protein</fullName>
    </recommendedName>
</protein>
<evidence type="ECO:0000259" key="1">
    <source>
        <dbReference type="Pfam" id="PF05649"/>
    </source>
</evidence>
<dbReference type="Proteomes" id="UP001209570">
    <property type="component" value="Unassembled WGS sequence"/>
</dbReference>
<dbReference type="Pfam" id="PF05649">
    <property type="entry name" value="Peptidase_M13_N"/>
    <property type="match status" value="1"/>
</dbReference>
<reference evidence="2" key="1">
    <citation type="submission" date="2021-12" db="EMBL/GenBank/DDBJ databases">
        <title>Prjna785345.</title>
        <authorList>
            <person name="Rujirawat T."/>
            <person name="Krajaejun T."/>
        </authorList>
    </citation>
    <scope>NUCLEOTIDE SEQUENCE</scope>
    <source>
        <strain evidence="2">Pi057C3</strain>
    </source>
</reference>
<evidence type="ECO:0000313" key="3">
    <source>
        <dbReference type="Proteomes" id="UP001209570"/>
    </source>
</evidence>
<gene>
    <name evidence="2" type="ORF">P43SY_010905</name>
</gene>
<dbReference type="GO" id="GO:0006508">
    <property type="term" value="P:proteolysis"/>
    <property type="evidence" value="ECO:0007669"/>
    <property type="project" value="InterPro"/>
</dbReference>
<dbReference type="Gene3D" id="1.10.1380.10">
    <property type="entry name" value="Neutral endopeptidase , domain2"/>
    <property type="match status" value="1"/>
</dbReference>
<evidence type="ECO:0000313" key="2">
    <source>
        <dbReference type="EMBL" id="KAJ0388896.1"/>
    </source>
</evidence>
<feature type="domain" description="Peptidase M13 N-terminal" evidence="1">
    <location>
        <begin position="1"/>
        <end position="103"/>
    </location>
</feature>
<sequence>MDKDTVEEIGNEPLKNGLRRIRNADTAKAVLKVAGELYQHDVKFGVTLFVNADVSNALKNTLYINPGDVALPDSKIYKNATRYGELEPELRQYVTTVLKLAMKKRFATR</sequence>
<dbReference type="InterPro" id="IPR042089">
    <property type="entry name" value="Peptidase_M13_dom_2"/>
</dbReference>
<dbReference type="AlphaFoldDB" id="A0AAD5L4B5"/>
<dbReference type="InterPro" id="IPR008753">
    <property type="entry name" value="Peptidase_M13_N"/>
</dbReference>
<proteinExistence type="predicted"/>
<name>A0AAD5L4B5_PYTIN</name>
<keyword evidence="3" id="KW-1185">Reference proteome</keyword>
<dbReference type="SUPFAM" id="SSF55486">
    <property type="entry name" value="Metalloproteases ('zincins'), catalytic domain"/>
    <property type="match status" value="1"/>
</dbReference>
<accession>A0AAD5L4B5</accession>
<comment type="caution">
    <text evidence="2">The sequence shown here is derived from an EMBL/GenBank/DDBJ whole genome shotgun (WGS) entry which is preliminary data.</text>
</comment>
<organism evidence="2 3">
    <name type="scientific">Pythium insidiosum</name>
    <name type="common">Pythiosis disease agent</name>
    <dbReference type="NCBI Taxonomy" id="114742"/>
    <lineage>
        <taxon>Eukaryota</taxon>
        <taxon>Sar</taxon>
        <taxon>Stramenopiles</taxon>
        <taxon>Oomycota</taxon>
        <taxon>Peronosporomycetes</taxon>
        <taxon>Pythiales</taxon>
        <taxon>Pythiaceae</taxon>
        <taxon>Pythium</taxon>
    </lineage>
</organism>